<dbReference type="GO" id="GO:0003700">
    <property type="term" value="F:DNA-binding transcription factor activity"/>
    <property type="evidence" value="ECO:0007669"/>
    <property type="project" value="InterPro"/>
</dbReference>
<dbReference type="PRINTS" id="PR00778">
    <property type="entry name" value="HTHARSR"/>
</dbReference>
<evidence type="ECO:0000256" key="3">
    <source>
        <dbReference type="ARBA" id="ARBA00023163"/>
    </source>
</evidence>
<organism evidence="6 7">
    <name type="scientific">candidate division TA06 bacterium</name>
    <dbReference type="NCBI Taxonomy" id="2250710"/>
    <lineage>
        <taxon>Bacteria</taxon>
        <taxon>Bacteria division TA06</taxon>
    </lineage>
</organism>
<dbReference type="PANTHER" id="PTHR33154:SF33">
    <property type="entry name" value="TRANSCRIPTIONAL REPRESSOR SDPR"/>
    <property type="match status" value="1"/>
</dbReference>
<dbReference type="InterPro" id="IPR036388">
    <property type="entry name" value="WH-like_DNA-bd_sf"/>
</dbReference>
<evidence type="ECO:0000313" key="7">
    <source>
        <dbReference type="Proteomes" id="UP000315525"/>
    </source>
</evidence>
<comment type="caution">
    <text evidence="6">The sequence shown here is derived from an EMBL/GenBank/DDBJ whole genome shotgun (WGS) entry which is preliminary data.</text>
</comment>
<reference evidence="6 7" key="1">
    <citation type="submission" date="2019-03" db="EMBL/GenBank/DDBJ databases">
        <title>Metabolic potential of uncultured bacteria and archaea associated with petroleum seepage in deep-sea sediments.</title>
        <authorList>
            <person name="Dong X."/>
            <person name="Hubert C."/>
        </authorList>
    </citation>
    <scope>NUCLEOTIDE SEQUENCE [LARGE SCALE GENOMIC DNA]</scope>
    <source>
        <strain evidence="6">E44_bin18</strain>
    </source>
</reference>
<dbReference type="InterPro" id="IPR001845">
    <property type="entry name" value="HTH_ArsR_DNA-bd_dom"/>
</dbReference>
<keyword evidence="1" id="KW-0805">Transcription regulation</keyword>
<dbReference type="Proteomes" id="UP000315525">
    <property type="component" value="Unassembled WGS sequence"/>
</dbReference>
<dbReference type="InterPro" id="IPR051081">
    <property type="entry name" value="HTH_MetalResp_TranReg"/>
</dbReference>
<evidence type="ECO:0000313" key="5">
    <source>
        <dbReference type="EMBL" id="TET45511.1"/>
    </source>
</evidence>
<sequence>MEDLRRAFNALGNRRRLKILVSLLESGGATVGEIAQRHRIHITSPSRHLTKLESAGLLRTRQRAQYVYYSPDTSSKSSTIRTILDLIRNSPKRRIK</sequence>
<dbReference type="SMART" id="SM00418">
    <property type="entry name" value="HTH_ARSR"/>
    <property type="match status" value="1"/>
</dbReference>
<keyword evidence="3" id="KW-0804">Transcription</keyword>
<dbReference type="NCBIfam" id="NF033788">
    <property type="entry name" value="HTH_metalloreg"/>
    <property type="match status" value="1"/>
</dbReference>
<gene>
    <name evidence="5" type="ORF">E3J62_07060</name>
    <name evidence="6" type="ORF">E3J62_07090</name>
</gene>
<feature type="domain" description="HTH arsR-type" evidence="4">
    <location>
        <begin position="1"/>
        <end position="91"/>
    </location>
</feature>
<dbReference type="EMBL" id="SOJN01000080">
    <property type="protein sequence ID" value="TET45517.1"/>
    <property type="molecule type" value="Genomic_DNA"/>
</dbReference>
<evidence type="ECO:0000259" key="4">
    <source>
        <dbReference type="PROSITE" id="PS50987"/>
    </source>
</evidence>
<dbReference type="InterPro" id="IPR036390">
    <property type="entry name" value="WH_DNA-bd_sf"/>
</dbReference>
<dbReference type="GO" id="GO:0003677">
    <property type="term" value="F:DNA binding"/>
    <property type="evidence" value="ECO:0007669"/>
    <property type="project" value="UniProtKB-KW"/>
</dbReference>
<dbReference type="InterPro" id="IPR011991">
    <property type="entry name" value="ArsR-like_HTH"/>
</dbReference>
<keyword evidence="2" id="KW-0238">DNA-binding</keyword>
<dbReference type="AlphaFoldDB" id="A0A523USJ0"/>
<protein>
    <submittedName>
        <fullName evidence="6">ArsR family transcriptional regulator</fullName>
    </submittedName>
</protein>
<proteinExistence type="predicted"/>
<dbReference type="SUPFAM" id="SSF46785">
    <property type="entry name" value="Winged helix' DNA-binding domain"/>
    <property type="match status" value="1"/>
</dbReference>
<dbReference type="Gene3D" id="1.10.10.10">
    <property type="entry name" value="Winged helix-like DNA-binding domain superfamily/Winged helix DNA-binding domain"/>
    <property type="match status" value="1"/>
</dbReference>
<dbReference type="InterPro" id="IPR000835">
    <property type="entry name" value="HTH_MarR-typ"/>
</dbReference>
<dbReference type="CDD" id="cd00090">
    <property type="entry name" value="HTH_ARSR"/>
    <property type="match status" value="1"/>
</dbReference>
<dbReference type="EMBL" id="SOJN01000080">
    <property type="protein sequence ID" value="TET45511.1"/>
    <property type="molecule type" value="Genomic_DNA"/>
</dbReference>
<dbReference type="PROSITE" id="PS50987">
    <property type="entry name" value="HTH_ARSR_2"/>
    <property type="match status" value="1"/>
</dbReference>
<evidence type="ECO:0000256" key="2">
    <source>
        <dbReference type="ARBA" id="ARBA00023125"/>
    </source>
</evidence>
<accession>A0A523USJ0</accession>
<name>A0A523USJ0_UNCT6</name>
<evidence type="ECO:0000313" key="6">
    <source>
        <dbReference type="EMBL" id="TET45517.1"/>
    </source>
</evidence>
<dbReference type="PANTHER" id="PTHR33154">
    <property type="entry name" value="TRANSCRIPTIONAL REGULATOR, ARSR FAMILY"/>
    <property type="match status" value="1"/>
</dbReference>
<evidence type="ECO:0000256" key="1">
    <source>
        <dbReference type="ARBA" id="ARBA00023015"/>
    </source>
</evidence>
<dbReference type="Pfam" id="PF01047">
    <property type="entry name" value="MarR"/>
    <property type="match status" value="1"/>
</dbReference>